<dbReference type="GO" id="GO:0008270">
    <property type="term" value="F:zinc ion binding"/>
    <property type="evidence" value="ECO:0007669"/>
    <property type="project" value="UniProtKB-KW"/>
</dbReference>
<organism evidence="4 5">
    <name type="scientific">Rhipicephalus microplus</name>
    <name type="common">Cattle tick</name>
    <name type="synonym">Boophilus microplus</name>
    <dbReference type="NCBI Taxonomy" id="6941"/>
    <lineage>
        <taxon>Eukaryota</taxon>
        <taxon>Metazoa</taxon>
        <taxon>Ecdysozoa</taxon>
        <taxon>Arthropoda</taxon>
        <taxon>Chelicerata</taxon>
        <taxon>Arachnida</taxon>
        <taxon>Acari</taxon>
        <taxon>Parasitiformes</taxon>
        <taxon>Ixodida</taxon>
        <taxon>Ixodoidea</taxon>
        <taxon>Ixodidae</taxon>
        <taxon>Rhipicephalinae</taxon>
        <taxon>Rhipicephalus</taxon>
        <taxon>Boophilus</taxon>
    </lineage>
</organism>
<dbReference type="EMBL" id="JABSTU010000007">
    <property type="protein sequence ID" value="KAH8025082.1"/>
    <property type="molecule type" value="Genomic_DNA"/>
</dbReference>
<evidence type="ECO:0000313" key="4">
    <source>
        <dbReference type="EMBL" id="KAH8025082.1"/>
    </source>
</evidence>
<reference evidence="4" key="2">
    <citation type="submission" date="2021-09" db="EMBL/GenBank/DDBJ databases">
        <authorList>
            <person name="Jia N."/>
            <person name="Wang J."/>
            <person name="Shi W."/>
            <person name="Du L."/>
            <person name="Sun Y."/>
            <person name="Zhan W."/>
            <person name="Jiang J."/>
            <person name="Wang Q."/>
            <person name="Zhang B."/>
            <person name="Ji P."/>
            <person name="Sakyi L.B."/>
            <person name="Cui X."/>
            <person name="Yuan T."/>
            <person name="Jiang B."/>
            <person name="Yang W."/>
            <person name="Lam T.T.-Y."/>
            <person name="Chang Q."/>
            <person name="Ding S."/>
            <person name="Wang X."/>
            <person name="Zhu J."/>
            <person name="Ruan X."/>
            <person name="Zhao L."/>
            <person name="Wei J."/>
            <person name="Que T."/>
            <person name="Du C."/>
            <person name="Cheng J."/>
            <person name="Dai P."/>
            <person name="Han X."/>
            <person name="Huang E."/>
            <person name="Gao Y."/>
            <person name="Liu J."/>
            <person name="Shao H."/>
            <person name="Ye R."/>
            <person name="Li L."/>
            <person name="Wei W."/>
            <person name="Wang X."/>
            <person name="Wang C."/>
            <person name="Huo Q."/>
            <person name="Li W."/>
            <person name="Guo W."/>
            <person name="Chen H."/>
            <person name="Chen S."/>
            <person name="Zhou L."/>
            <person name="Zhou L."/>
            <person name="Ni X."/>
            <person name="Tian J."/>
            <person name="Zhou Y."/>
            <person name="Sheng Y."/>
            <person name="Liu T."/>
            <person name="Pan Y."/>
            <person name="Xia L."/>
            <person name="Li J."/>
            <person name="Zhao F."/>
            <person name="Cao W."/>
        </authorList>
    </citation>
    <scope>NUCLEOTIDE SEQUENCE</scope>
    <source>
        <strain evidence="4">Rmic-2018</strain>
        <tissue evidence="4">Larvae</tissue>
    </source>
</reference>
<comment type="caution">
    <text evidence="4">The sequence shown here is derived from an EMBL/GenBank/DDBJ whole genome shotgun (WGS) entry which is preliminary data.</text>
</comment>
<keyword evidence="1" id="KW-0479">Metal-binding</keyword>
<evidence type="ECO:0000256" key="1">
    <source>
        <dbReference type="PROSITE-ProRule" id="PRU00047"/>
    </source>
</evidence>
<feature type="domain" description="CCHC-type" evidence="3">
    <location>
        <begin position="132"/>
        <end position="145"/>
    </location>
</feature>
<evidence type="ECO:0000313" key="5">
    <source>
        <dbReference type="Proteomes" id="UP000821866"/>
    </source>
</evidence>
<keyword evidence="1" id="KW-0863">Zinc-finger</keyword>
<name>A0A9J6DTA0_RHIMP</name>
<evidence type="ECO:0000259" key="3">
    <source>
        <dbReference type="PROSITE" id="PS50158"/>
    </source>
</evidence>
<dbReference type="Proteomes" id="UP000821866">
    <property type="component" value="Unassembled WGS sequence"/>
</dbReference>
<dbReference type="GO" id="GO:0003676">
    <property type="term" value="F:nucleic acid binding"/>
    <property type="evidence" value="ECO:0007669"/>
    <property type="project" value="InterPro"/>
</dbReference>
<sequence length="394" mass="43702">MSGTKTDEAVRSFASPLRILGTAILASSNSQDPGKASLRRKILVEQLLLQFLLGLRDPVRRFVLSRDPKTFDEAIAIAVKEEQNEKVSRSHSLTVRYVEGNTDVHEMHSRLDRLEKQNWQEFPKQLSYPGGCYNCGRIGQFWRECYRYRRRKWNSTGGSRIHKDKEMVTKFESGNLDTTPPHDVDAERLTAVINIREETSSVKMSRGSPCAEVVIVSFIIEEDVPPLSECVFGGNAGTPVPLCETNAVNVEVYGADTDGLAAVSTSKVPRDDKALPVGVADMELDENGFSEDAVVGVLVNPVVDRTLERVSESEECLDRNGVVFVEPKRNCSTLDVHRSKPRHAQRWSYKIASHMPHSATESSRLKYGPSNEGPGLGIGEEDCIQVDAERSGIG</sequence>
<reference evidence="4" key="1">
    <citation type="journal article" date="2020" name="Cell">
        <title>Large-Scale Comparative Analyses of Tick Genomes Elucidate Their Genetic Diversity and Vector Capacities.</title>
        <authorList>
            <consortium name="Tick Genome and Microbiome Consortium (TIGMIC)"/>
            <person name="Jia N."/>
            <person name="Wang J."/>
            <person name="Shi W."/>
            <person name="Du L."/>
            <person name="Sun Y."/>
            <person name="Zhan W."/>
            <person name="Jiang J.F."/>
            <person name="Wang Q."/>
            <person name="Zhang B."/>
            <person name="Ji P."/>
            <person name="Bell-Sakyi L."/>
            <person name="Cui X.M."/>
            <person name="Yuan T.T."/>
            <person name="Jiang B.G."/>
            <person name="Yang W.F."/>
            <person name="Lam T.T."/>
            <person name="Chang Q.C."/>
            <person name="Ding S.J."/>
            <person name="Wang X.J."/>
            <person name="Zhu J.G."/>
            <person name="Ruan X.D."/>
            <person name="Zhao L."/>
            <person name="Wei J.T."/>
            <person name="Ye R.Z."/>
            <person name="Que T.C."/>
            <person name="Du C.H."/>
            <person name="Zhou Y.H."/>
            <person name="Cheng J.X."/>
            <person name="Dai P.F."/>
            <person name="Guo W.B."/>
            <person name="Han X.H."/>
            <person name="Huang E.J."/>
            <person name="Li L.F."/>
            <person name="Wei W."/>
            <person name="Gao Y.C."/>
            <person name="Liu J.Z."/>
            <person name="Shao H.Z."/>
            <person name="Wang X."/>
            <person name="Wang C.C."/>
            <person name="Yang T.C."/>
            <person name="Huo Q.B."/>
            <person name="Li W."/>
            <person name="Chen H.Y."/>
            <person name="Chen S.E."/>
            <person name="Zhou L.G."/>
            <person name="Ni X.B."/>
            <person name="Tian J.H."/>
            <person name="Sheng Y."/>
            <person name="Liu T."/>
            <person name="Pan Y.S."/>
            <person name="Xia L.Y."/>
            <person name="Li J."/>
            <person name="Zhao F."/>
            <person name="Cao W.C."/>
        </authorList>
    </citation>
    <scope>NUCLEOTIDE SEQUENCE</scope>
    <source>
        <strain evidence="4">Rmic-2018</strain>
    </source>
</reference>
<keyword evidence="1" id="KW-0862">Zinc</keyword>
<proteinExistence type="predicted"/>
<dbReference type="AlphaFoldDB" id="A0A9J6DTA0"/>
<feature type="region of interest" description="Disordered" evidence="2">
    <location>
        <begin position="358"/>
        <end position="381"/>
    </location>
</feature>
<evidence type="ECO:0000256" key="2">
    <source>
        <dbReference type="SAM" id="MobiDB-lite"/>
    </source>
</evidence>
<gene>
    <name evidence="4" type="ORF">HPB51_002998</name>
</gene>
<dbReference type="PROSITE" id="PS50158">
    <property type="entry name" value="ZF_CCHC"/>
    <property type="match status" value="1"/>
</dbReference>
<protein>
    <recommendedName>
        <fullName evidence="3">CCHC-type domain-containing protein</fullName>
    </recommendedName>
</protein>
<dbReference type="InterPro" id="IPR001878">
    <property type="entry name" value="Znf_CCHC"/>
</dbReference>
<accession>A0A9J6DTA0</accession>
<keyword evidence="5" id="KW-1185">Reference proteome</keyword>